<dbReference type="GO" id="GO:0022857">
    <property type="term" value="F:transmembrane transporter activity"/>
    <property type="evidence" value="ECO:0007669"/>
    <property type="project" value="UniProtKB-UniRule"/>
</dbReference>
<dbReference type="AlphaFoldDB" id="A0A0M7BDD4"/>
<dbReference type="Pfam" id="PF04290">
    <property type="entry name" value="DctQ"/>
    <property type="match status" value="1"/>
</dbReference>
<keyword evidence="4 9" id="KW-0997">Cell inner membrane</keyword>
<dbReference type="OrthoDB" id="7837824at2"/>
<keyword evidence="3" id="KW-1003">Cell membrane</keyword>
<evidence type="ECO:0000256" key="4">
    <source>
        <dbReference type="ARBA" id="ARBA00022519"/>
    </source>
</evidence>
<feature type="domain" description="Tripartite ATP-independent periplasmic transporters DctQ component" evidence="10">
    <location>
        <begin position="33"/>
        <end position="167"/>
    </location>
</feature>
<dbReference type="STRING" id="313367.JSE7799_02807"/>
<dbReference type="GO" id="GO:0015740">
    <property type="term" value="P:C4-dicarboxylate transport"/>
    <property type="evidence" value="ECO:0007669"/>
    <property type="project" value="TreeGrafter"/>
</dbReference>
<dbReference type="InterPro" id="IPR007387">
    <property type="entry name" value="TRAP_DctQ"/>
</dbReference>
<evidence type="ECO:0000256" key="1">
    <source>
        <dbReference type="ARBA" id="ARBA00004429"/>
    </source>
</evidence>
<dbReference type="GO" id="GO:0005886">
    <property type="term" value="C:plasma membrane"/>
    <property type="evidence" value="ECO:0007669"/>
    <property type="project" value="UniProtKB-SubCell"/>
</dbReference>
<evidence type="ECO:0000256" key="5">
    <source>
        <dbReference type="ARBA" id="ARBA00022692"/>
    </source>
</evidence>
<proteinExistence type="inferred from homology"/>
<organism evidence="11 12">
    <name type="scientific">Jannaschia seosinensis</name>
    <dbReference type="NCBI Taxonomy" id="313367"/>
    <lineage>
        <taxon>Bacteria</taxon>
        <taxon>Pseudomonadati</taxon>
        <taxon>Pseudomonadota</taxon>
        <taxon>Alphaproteobacteria</taxon>
        <taxon>Rhodobacterales</taxon>
        <taxon>Roseobacteraceae</taxon>
        <taxon>Jannaschia</taxon>
    </lineage>
</organism>
<evidence type="ECO:0000313" key="11">
    <source>
        <dbReference type="EMBL" id="CUH40078.1"/>
    </source>
</evidence>
<accession>A0A0M7BDD4</accession>
<comment type="similarity">
    <text evidence="8 9">Belongs to the TRAP transporter small permease family.</text>
</comment>
<comment type="subunit">
    <text evidence="9">The complex comprises the extracytoplasmic solute receptor protein and the two transmembrane proteins.</text>
</comment>
<feature type="transmembrane region" description="Helical" evidence="9">
    <location>
        <begin position="142"/>
        <end position="161"/>
    </location>
</feature>
<evidence type="ECO:0000313" key="12">
    <source>
        <dbReference type="Proteomes" id="UP000049455"/>
    </source>
</evidence>
<comment type="function">
    <text evidence="9">Part of the tripartite ATP-independent periplasmic (TRAP) transport system.</text>
</comment>
<dbReference type="EMBL" id="CYPR01000187">
    <property type="protein sequence ID" value="CUH40078.1"/>
    <property type="molecule type" value="Genomic_DNA"/>
</dbReference>
<reference evidence="11 12" key="1">
    <citation type="submission" date="2015-09" db="EMBL/GenBank/DDBJ databases">
        <authorList>
            <person name="Jackson K.R."/>
            <person name="Lunt B.L."/>
            <person name="Fisher J.N.B."/>
            <person name="Gardner A.V."/>
            <person name="Bailey M.E."/>
            <person name="Deus L.M."/>
            <person name="Earl A.S."/>
            <person name="Gibby P.D."/>
            <person name="Hartmann K.A."/>
            <person name="Liu J.E."/>
            <person name="Manci A.M."/>
            <person name="Nielsen D.A."/>
            <person name="Solomon M.B."/>
            <person name="Breakwell D.P."/>
            <person name="Burnett S.H."/>
            <person name="Grose J.H."/>
        </authorList>
    </citation>
    <scope>NUCLEOTIDE SEQUENCE [LARGE SCALE GENOMIC DNA]</scope>
    <source>
        <strain evidence="11 12">CECT 7799</strain>
    </source>
</reference>
<dbReference type="PANTHER" id="PTHR35011:SF2">
    <property type="entry name" value="2,3-DIKETO-L-GULONATE TRAP TRANSPORTER SMALL PERMEASE PROTEIN YIAM"/>
    <property type="match status" value="1"/>
</dbReference>
<dbReference type="PANTHER" id="PTHR35011">
    <property type="entry name" value="2,3-DIKETO-L-GULONATE TRAP TRANSPORTER SMALL PERMEASE PROTEIN YIAM"/>
    <property type="match status" value="1"/>
</dbReference>
<feature type="transmembrane region" description="Helical" evidence="9">
    <location>
        <begin position="23"/>
        <end position="45"/>
    </location>
</feature>
<gene>
    <name evidence="11" type="ORF">JSE7799_02807</name>
</gene>
<evidence type="ECO:0000256" key="6">
    <source>
        <dbReference type="ARBA" id="ARBA00022989"/>
    </source>
</evidence>
<evidence type="ECO:0000256" key="8">
    <source>
        <dbReference type="ARBA" id="ARBA00038436"/>
    </source>
</evidence>
<evidence type="ECO:0000259" key="10">
    <source>
        <dbReference type="Pfam" id="PF04290"/>
    </source>
</evidence>
<keyword evidence="5 9" id="KW-0812">Transmembrane</keyword>
<keyword evidence="2 9" id="KW-0813">Transport</keyword>
<dbReference type="RefSeq" id="WP_083480603.1">
    <property type="nucleotide sequence ID" value="NZ_CYPR01000187.1"/>
</dbReference>
<comment type="subcellular location">
    <subcellularLocation>
        <location evidence="1 9">Cell inner membrane</location>
        <topology evidence="1 9">Multi-pass membrane protein</topology>
    </subcellularLocation>
</comment>
<evidence type="ECO:0000256" key="7">
    <source>
        <dbReference type="ARBA" id="ARBA00023136"/>
    </source>
</evidence>
<feature type="transmembrane region" description="Helical" evidence="9">
    <location>
        <begin position="57"/>
        <end position="76"/>
    </location>
</feature>
<name>A0A0M7BDD4_9RHOB</name>
<protein>
    <recommendedName>
        <fullName evidence="9">TRAP transporter small permease protein</fullName>
    </recommendedName>
</protein>
<dbReference type="InterPro" id="IPR055348">
    <property type="entry name" value="DctQ"/>
</dbReference>
<evidence type="ECO:0000256" key="2">
    <source>
        <dbReference type="ARBA" id="ARBA00022448"/>
    </source>
</evidence>
<keyword evidence="12" id="KW-1185">Reference proteome</keyword>
<keyword evidence="6 9" id="KW-1133">Transmembrane helix</keyword>
<keyword evidence="7 9" id="KW-0472">Membrane</keyword>
<sequence length="192" mass="22216">MRTTDHLPPGLARTVRILLRIQTIYVCFACIMMAVTFFMVVIVRYGFASDLFAYEEWLLIICFWLYFLAAGIGTWEGNHVNADLLNFTIQDPVKRRFRAITITVIELLVTLALVYWAVLMMIEEIGDYPRWQTTIAMRIPFLVPRAAIFFGFSLMGFYSALRLWVFLRLPLQAFGPEAGDDPLNFNPRGVMR</sequence>
<evidence type="ECO:0000256" key="9">
    <source>
        <dbReference type="RuleBase" id="RU369079"/>
    </source>
</evidence>
<evidence type="ECO:0000256" key="3">
    <source>
        <dbReference type="ARBA" id="ARBA00022475"/>
    </source>
</evidence>
<feature type="transmembrane region" description="Helical" evidence="9">
    <location>
        <begin position="97"/>
        <end position="122"/>
    </location>
</feature>
<dbReference type="Proteomes" id="UP000049455">
    <property type="component" value="Unassembled WGS sequence"/>
</dbReference>